<sequence length="170" mass="18819">MNAPIVWIMGGPNSGKDVQVQKIVEKYGFTHIDPNAMVDKEIEAKSADGKKFEAIRKDGKEVPLADIVPLVEKQIMGQRGGINGFLLNGYPRNEAEAKVLEDRLGQPTMIIALDVQGDTNKKESKAVLQKYSNITMQLNAERDANEVFEDLVPNMETLVKNRGPQISIGR</sequence>
<dbReference type="InterPro" id="IPR027417">
    <property type="entry name" value="P-loop_NTPase"/>
</dbReference>
<dbReference type="SUPFAM" id="SSF52540">
    <property type="entry name" value="P-loop containing nucleoside triphosphate hydrolases"/>
    <property type="match status" value="1"/>
</dbReference>
<dbReference type="GO" id="GO:0006139">
    <property type="term" value="P:nucleobase-containing compound metabolic process"/>
    <property type="evidence" value="ECO:0007669"/>
    <property type="project" value="InterPro"/>
</dbReference>
<dbReference type="AlphaFoldDB" id="A0A3B0JLK9"/>
<organism evidence="5 6">
    <name type="scientific">Drosophila guanche</name>
    <name type="common">Fruit fly</name>
    <dbReference type="NCBI Taxonomy" id="7266"/>
    <lineage>
        <taxon>Eukaryota</taxon>
        <taxon>Metazoa</taxon>
        <taxon>Ecdysozoa</taxon>
        <taxon>Arthropoda</taxon>
        <taxon>Hexapoda</taxon>
        <taxon>Insecta</taxon>
        <taxon>Pterygota</taxon>
        <taxon>Neoptera</taxon>
        <taxon>Endopterygota</taxon>
        <taxon>Diptera</taxon>
        <taxon>Brachycera</taxon>
        <taxon>Muscomorpha</taxon>
        <taxon>Ephydroidea</taxon>
        <taxon>Drosophilidae</taxon>
        <taxon>Drosophila</taxon>
        <taxon>Sophophora</taxon>
    </lineage>
</organism>
<dbReference type="PANTHER" id="PTHR23359">
    <property type="entry name" value="NUCLEOTIDE KINASE"/>
    <property type="match status" value="1"/>
</dbReference>
<dbReference type="GO" id="GO:0005524">
    <property type="term" value="F:ATP binding"/>
    <property type="evidence" value="ECO:0007669"/>
    <property type="project" value="InterPro"/>
</dbReference>
<gene>
    <name evidence="5" type="ORF">DGUA_6G006777</name>
</gene>
<accession>A0A3B0JLK9</accession>
<keyword evidence="6" id="KW-1185">Reference proteome</keyword>
<keyword evidence="3 4" id="KW-0418">Kinase</keyword>
<dbReference type="OMA" id="MNVPIVW"/>
<evidence type="ECO:0000313" key="5">
    <source>
        <dbReference type="EMBL" id="SPP76280.1"/>
    </source>
</evidence>
<reference evidence="6" key="1">
    <citation type="submission" date="2018-01" db="EMBL/GenBank/DDBJ databases">
        <authorList>
            <person name="Alioto T."/>
            <person name="Alioto T."/>
        </authorList>
    </citation>
    <scope>NUCLEOTIDE SEQUENCE [LARGE SCALE GENOMIC DNA]</scope>
</reference>
<name>A0A3B0JLK9_DROGU</name>
<evidence type="ECO:0000313" key="6">
    <source>
        <dbReference type="Proteomes" id="UP000268350"/>
    </source>
</evidence>
<dbReference type="Pfam" id="PF00406">
    <property type="entry name" value="ADK"/>
    <property type="match status" value="1"/>
</dbReference>
<proteinExistence type="inferred from homology"/>
<evidence type="ECO:0000256" key="4">
    <source>
        <dbReference type="RuleBase" id="RU003330"/>
    </source>
</evidence>
<dbReference type="PRINTS" id="PR00094">
    <property type="entry name" value="ADENYLTKNASE"/>
</dbReference>
<comment type="similarity">
    <text evidence="4">Belongs to the adenylate kinase family.</text>
</comment>
<keyword evidence="1 4" id="KW-0808">Transferase</keyword>
<evidence type="ECO:0000256" key="1">
    <source>
        <dbReference type="ARBA" id="ARBA00022679"/>
    </source>
</evidence>
<protein>
    <submittedName>
        <fullName evidence="5">Blast:Adenylate kinase isoenzyme 1</fullName>
    </submittedName>
</protein>
<dbReference type="CDD" id="cd01428">
    <property type="entry name" value="ADK"/>
    <property type="match status" value="1"/>
</dbReference>
<dbReference type="STRING" id="7266.A0A3B0JLK9"/>
<dbReference type="InterPro" id="IPR000850">
    <property type="entry name" value="Adenylat/UMP-CMP_kin"/>
</dbReference>
<dbReference type="Proteomes" id="UP000268350">
    <property type="component" value="Unassembled WGS sequence"/>
</dbReference>
<keyword evidence="2" id="KW-0547">Nucleotide-binding</keyword>
<evidence type="ECO:0000256" key="2">
    <source>
        <dbReference type="ARBA" id="ARBA00022741"/>
    </source>
</evidence>
<evidence type="ECO:0000256" key="3">
    <source>
        <dbReference type="ARBA" id="ARBA00022777"/>
    </source>
</evidence>
<dbReference type="OrthoDB" id="442176at2759"/>
<dbReference type="GO" id="GO:0019205">
    <property type="term" value="F:nucleobase-containing compound kinase activity"/>
    <property type="evidence" value="ECO:0007669"/>
    <property type="project" value="InterPro"/>
</dbReference>
<dbReference type="EMBL" id="OUUW01000002">
    <property type="protein sequence ID" value="SPP76280.1"/>
    <property type="molecule type" value="Genomic_DNA"/>
</dbReference>
<dbReference type="Gene3D" id="3.40.50.300">
    <property type="entry name" value="P-loop containing nucleotide triphosphate hydrolases"/>
    <property type="match status" value="1"/>
</dbReference>